<dbReference type="GO" id="GO:0016787">
    <property type="term" value="F:hydrolase activity"/>
    <property type="evidence" value="ECO:0007669"/>
    <property type="project" value="UniProtKB-KW"/>
</dbReference>
<dbReference type="PANTHER" id="PTHR46825">
    <property type="entry name" value="D-ALANYL-D-ALANINE-CARBOXYPEPTIDASE/ENDOPEPTIDASE AMPH"/>
    <property type="match status" value="1"/>
</dbReference>
<keyword evidence="1" id="KW-0732">Signal</keyword>
<comment type="caution">
    <text evidence="3">The sequence shown here is derived from an EMBL/GenBank/DDBJ whole genome shotgun (WGS) entry which is preliminary data.</text>
</comment>
<dbReference type="InterPro" id="IPR001466">
    <property type="entry name" value="Beta-lactam-related"/>
</dbReference>
<dbReference type="EC" id="3.-.-.-" evidence="3"/>
<dbReference type="InterPro" id="IPR050491">
    <property type="entry name" value="AmpC-like"/>
</dbReference>
<evidence type="ECO:0000256" key="1">
    <source>
        <dbReference type="SAM" id="SignalP"/>
    </source>
</evidence>
<feature type="signal peptide" evidence="1">
    <location>
        <begin position="1"/>
        <end position="17"/>
    </location>
</feature>
<keyword evidence="3" id="KW-0378">Hydrolase</keyword>
<dbReference type="Gene3D" id="3.40.710.10">
    <property type="entry name" value="DD-peptidase/beta-lactamase superfamily"/>
    <property type="match status" value="1"/>
</dbReference>
<protein>
    <submittedName>
        <fullName evidence="3">Serine hydrolase domain-containing protein</fullName>
        <ecNumber evidence="3">3.-.-.-</ecNumber>
    </submittedName>
</protein>
<dbReference type="RefSeq" id="WP_077409413.1">
    <property type="nucleotide sequence ID" value="NZ_JBHRTS010000001.1"/>
</dbReference>
<feature type="domain" description="Beta-lactamase-related" evidence="2">
    <location>
        <begin position="33"/>
        <end position="339"/>
    </location>
</feature>
<evidence type="ECO:0000259" key="2">
    <source>
        <dbReference type="Pfam" id="PF00144"/>
    </source>
</evidence>
<dbReference type="Proteomes" id="UP001595533">
    <property type="component" value="Unassembled WGS sequence"/>
</dbReference>
<dbReference type="InterPro" id="IPR012338">
    <property type="entry name" value="Beta-lactam/transpept-like"/>
</dbReference>
<dbReference type="SUPFAM" id="SSF56601">
    <property type="entry name" value="beta-lactamase/transpeptidase-like"/>
    <property type="match status" value="1"/>
</dbReference>
<accession>A0ABV7J9E5</accession>
<sequence length="549" mass="60736">MKLFPICLLVFAASAVAKKVPDSSVDDLFADWQTGTPGAIVGVIHQGDLVYAKGHGMANLEYDIPIDADSVFRIGSTSKQFTAACVVLLAEQGALSLDDSLHSFFPDFPEYAKNITVRQLIHHTSGIRDYLTLSYLKGLTDEDYYEDKDIMQWLINQQELNFEPGTEHLYSNSGYWLLGQIVNQAAGMNMADYAKKHVFEPLGMQHTHFHNNHKKIVKNRASGYVPVTAGGYQISMTTLNMIGDGGIFTSLNDIRKWDAAFYDRTVLKESFWNTITTVGTLRNGKSIDYAGGLLIGEHQGHKLISHGGAFVGFRAELLRFPDQQLSVVVFANRGDARPTQKALQVAELYLPQEPANATIEEQPKPALVVQGPSASLDQLVGSYEVQPGVQLEVTAAGEVLHVKQTWNGIEYDLQNSKHGGNVYQIGEDGSITFTFTDFKNQQAQAIDLLQAGNPSKWQRQADTDASAVVLADFVGDYYSTELDVVYQLKMDGDKLMVQVLNNEPAELNAMDTDQLGYQGTIWDFQRTDGQISGFKLQAGRVQNLTFVKQ</sequence>
<evidence type="ECO:0000313" key="3">
    <source>
        <dbReference type="EMBL" id="MFC3192726.1"/>
    </source>
</evidence>
<reference evidence="4" key="1">
    <citation type="journal article" date="2019" name="Int. J. Syst. Evol. Microbiol.">
        <title>The Global Catalogue of Microorganisms (GCM) 10K type strain sequencing project: providing services to taxonomists for standard genome sequencing and annotation.</title>
        <authorList>
            <consortium name="The Broad Institute Genomics Platform"/>
            <consortium name="The Broad Institute Genome Sequencing Center for Infectious Disease"/>
            <person name="Wu L."/>
            <person name="Ma J."/>
        </authorList>
    </citation>
    <scope>NUCLEOTIDE SEQUENCE [LARGE SCALE GENOMIC DNA]</scope>
    <source>
        <strain evidence="4">KCTC 42953</strain>
    </source>
</reference>
<dbReference type="Pfam" id="PF00144">
    <property type="entry name" value="Beta-lactamase"/>
    <property type="match status" value="1"/>
</dbReference>
<keyword evidence="4" id="KW-1185">Reference proteome</keyword>
<proteinExistence type="predicted"/>
<organism evidence="3 4">
    <name type="scientific">Marinicella sediminis</name>
    <dbReference type="NCBI Taxonomy" id="1792834"/>
    <lineage>
        <taxon>Bacteria</taxon>
        <taxon>Pseudomonadati</taxon>
        <taxon>Pseudomonadota</taxon>
        <taxon>Gammaproteobacteria</taxon>
        <taxon>Lysobacterales</taxon>
        <taxon>Marinicellaceae</taxon>
        <taxon>Marinicella</taxon>
    </lineage>
</organism>
<feature type="chain" id="PRO_5047145427" evidence="1">
    <location>
        <begin position="18"/>
        <end position="549"/>
    </location>
</feature>
<dbReference type="PANTHER" id="PTHR46825:SF9">
    <property type="entry name" value="BETA-LACTAMASE-RELATED DOMAIN-CONTAINING PROTEIN"/>
    <property type="match status" value="1"/>
</dbReference>
<evidence type="ECO:0000313" key="4">
    <source>
        <dbReference type="Proteomes" id="UP001595533"/>
    </source>
</evidence>
<dbReference type="EMBL" id="JBHRTS010000001">
    <property type="protein sequence ID" value="MFC3192726.1"/>
    <property type="molecule type" value="Genomic_DNA"/>
</dbReference>
<gene>
    <name evidence="3" type="ORF">ACFODZ_00600</name>
</gene>
<name>A0ABV7J9E5_9GAMM</name>